<reference evidence="2 3" key="1">
    <citation type="submission" date="2020-04" db="EMBL/GenBank/DDBJ databases">
        <title>Genome-Wide Identification of 5-Methylcytosine Sites in Bacterial Genomes By High-Throughput Sequencing of MspJI Restriction Fragments.</title>
        <authorList>
            <person name="Wu V."/>
        </authorList>
    </citation>
    <scope>NUCLEOTIDE SEQUENCE [LARGE SCALE GENOMIC DNA]</scope>
    <source>
        <strain evidence="2 3">NEB122</strain>
    </source>
</reference>
<sequence>MKRSIIWRSASAISFAGLSTVLTFPASADVAGRTDFDLICSGSGEHLASHDTSGYEWDPAKHKYVQRSGVQYSREQMQATFQIEIHDGAGRIRPPKSMAPPLSSGSNGGWWQLHDLNITPDRIQGSFKFNGMNVPKISIDRRSGFMTMKGLETFEGTCSAVEPGQNRF</sequence>
<feature type="chain" id="PRO_5030772546" description="Secreted protein" evidence="1">
    <location>
        <begin position="29"/>
        <end position="168"/>
    </location>
</feature>
<proteinExistence type="predicted"/>
<name>A0A7Z2VB47_XANCA</name>
<dbReference type="RefSeq" id="WP_169706559.1">
    <property type="nucleotide sequence ID" value="NZ_CP051651.1"/>
</dbReference>
<evidence type="ECO:0000313" key="2">
    <source>
        <dbReference type="EMBL" id="QJD68342.1"/>
    </source>
</evidence>
<dbReference type="EMBL" id="CP051651">
    <property type="protein sequence ID" value="QJD68342.1"/>
    <property type="molecule type" value="Genomic_DNA"/>
</dbReference>
<dbReference type="AlphaFoldDB" id="A0A7Z2VB47"/>
<keyword evidence="1" id="KW-0732">Signal</keyword>
<evidence type="ECO:0008006" key="4">
    <source>
        <dbReference type="Google" id="ProtNLM"/>
    </source>
</evidence>
<feature type="signal peptide" evidence="1">
    <location>
        <begin position="1"/>
        <end position="28"/>
    </location>
</feature>
<protein>
    <recommendedName>
        <fullName evidence="4">Secreted protein</fullName>
    </recommendedName>
</protein>
<gene>
    <name evidence="2" type="ORF">HG421_11945</name>
</gene>
<evidence type="ECO:0000313" key="3">
    <source>
        <dbReference type="Proteomes" id="UP000503498"/>
    </source>
</evidence>
<reference evidence="2 3" key="2">
    <citation type="submission" date="2020-04" db="EMBL/GenBank/DDBJ databases">
        <authorList>
            <person name="Fomenkov A."/>
            <person name="Anton B.P."/>
            <person name="Roberts R.J."/>
        </authorList>
    </citation>
    <scope>NUCLEOTIDE SEQUENCE [LARGE SCALE GENOMIC DNA]</scope>
    <source>
        <strain evidence="2 3">NEB122</strain>
    </source>
</reference>
<organism evidence="2 3">
    <name type="scientific">Xanthomonas campestris pv. badrii</name>
    <dbReference type="NCBI Taxonomy" id="149696"/>
    <lineage>
        <taxon>Bacteria</taxon>
        <taxon>Pseudomonadati</taxon>
        <taxon>Pseudomonadota</taxon>
        <taxon>Gammaproteobacteria</taxon>
        <taxon>Lysobacterales</taxon>
        <taxon>Lysobacteraceae</taxon>
        <taxon>Xanthomonas</taxon>
    </lineage>
</organism>
<evidence type="ECO:0000256" key="1">
    <source>
        <dbReference type="SAM" id="SignalP"/>
    </source>
</evidence>
<dbReference type="Proteomes" id="UP000503498">
    <property type="component" value="Chromosome"/>
</dbReference>
<accession>A0A7Z2VB47</accession>